<dbReference type="Proteomes" id="UP001244207">
    <property type="component" value="Unassembled WGS sequence"/>
</dbReference>
<evidence type="ECO:0000256" key="1">
    <source>
        <dbReference type="SAM" id="MobiDB-lite"/>
    </source>
</evidence>
<keyword evidence="3" id="KW-1185">Reference proteome</keyword>
<evidence type="ECO:0000313" key="3">
    <source>
        <dbReference type="Proteomes" id="UP001244207"/>
    </source>
</evidence>
<name>A0AAD8UPY1_GLOAC</name>
<organism evidence="2 3">
    <name type="scientific">Glomerella acutata</name>
    <name type="common">Colletotrichum acutatum</name>
    <dbReference type="NCBI Taxonomy" id="27357"/>
    <lineage>
        <taxon>Eukaryota</taxon>
        <taxon>Fungi</taxon>
        <taxon>Dikarya</taxon>
        <taxon>Ascomycota</taxon>
        <taxon>Pezizomycotina</taxon>
        <taxon>Sordariomycetes</taxon>
        <taxon>Hypocreomycetidae</taxon>
        <taxon>Glomerellales</taxon>
        <taxon>Glomerellaceae</taxon>
        <taxon>Colletotrichum</taxon>
        <taxon>Colletotrichum acutatum species complex</taxon>
    </lineage>
</organism>
<protein>
    <submittedName>
        <fullName evidence="2">Uncharacterized protein</fullName>
    </submittedName>
</protein>
<gene>
    <name evidence="2" type="ORF">BDZ83DRAFT_252348</name>
</gene>
<comment type="caution">
    <text evidence="2">The sequence shown here is derived from an EMBL/GenBank/DDBJ whole genome shotgun (WGS) entry which is preliminary data.</text>
</comment>
<proteinExistence type="predicted"/>
<accession>A0AAD8UPY1</accession>
<dbReference type="AlphaFoldDB" id="A0AAD8UPY1"/>
<evidence type="ECO:0000313" key="2">
    <source>
        <dbReference type="EMBL" id="KAK1726727.1"/>
    </source>
</evidence>
<dbReference type="GeneID" id="85385835"/>
<reference evidence="2" key="1">
    <citation type="submission" date="2021-12" db="EMBL/GenBank/DDBJ databases">
        <title>Comparative genomics, transcriptomics and evolutionary studies reveal genomic signatures of adaptation to plant cell wall in hemibiotrophic fungi.</title>
        <authorList>
            <consortium name="DOE Joint Genome Institute"/>
            <person name="Baroncelli R."/>
            <person name="Diaz J.F."/>
            <person name="Benocci T."/>
            <person name="Peng M."/>
            <person name="Battaglia E."/>
            <person name="Haridas S."/>
            <person name="Andreopoulos W."/>
            <person name="Labutti K."/>
            <person name="Pangilinan J."/>
            <person name="Floch G.L."/>
            <person name="Makela M.R."/>
            <person name="Henrissat B."/>
            <person name="Grigoriev I.V."/>
            <person name="Crouch J.A."/>
            <person name="De Vries R.P."/>
            <person name="Sukno S.A."/>
            <person name="Thon M.R."/>
        </authorList>
    </citation>
    <scope>NUCLEOTIDE SEQUENCE</scope>
    <source>
        <strain evidence="2">CBS 112980</strain>
    </source>
</reference>
<feature type="region of interest" description="Disordered" evidence="1">
    <location>
        <begin position="160"/>
        <end position="200"/>
    </location>
</feature>
<dbReference type="EMBL" id="JAHMHS010000030">
    <property type="protein sequence ID" value="KAK1726727.1"/>
    <property type="molecule type" value="Genomic_DNA"/>
</dbReference>
<dbReference type="RefSeq" id="XP_060366782.1">
    <property type="nucleotide sequence ID" value="XM_060501936.1"/>
</dbReference>
<sequence>MTRDHRWARARVHGGLEHECKLSRRHNKRAIRSQSHTWSIAGQCAILRVISKSCENSNLGLIASGLAPRSAKRGRAIPSNGRRGHPRPGRFTIDVGQLSRHPGTPIRMHSNIARCRLVSPYRKICSGVHERNRSQYNLAKKWFKHRTIAGLPQSATFMTDHSFKPLPSKRGNATPMSPTELSRERRHSAPRQTDGCCLPA</sequence>